<dbReference type="InterPro" id="IPR052529">
    <property type="entry name" value="Bact_Transport_Assoc"/>
</dbReference>
<keyword evidence="2" id="KW-1185">Reference proteome</keyword>
<proteinExistence type="predicted"/>
<evidence type="ECO:0000313" key="2">
    <source>
        <dbReference type="Proteomes" id="UP000199494"/>
    </source>
</evidence>
<protein>
    <submittedName>
        <fullName evidence="1">Uncharacterized protein</fullName>
    </submittedName>
</protein>
<dbReference type="AlphaFoldDB" id="A0A222VXL0"/>
<dbReference type="STRING" id="530584.SAMN05421630_10462"/>
<dbReference type="Pfam" id="PF04235">
    <property type="entry name" value="DUF418"/>
    <property type="match status" value="1"/>
</dbReference>
<reference evidence="1 2" key="1">
    <citation type="submission" date="2016-10" db="EMBL/GenBank/DDBJ databases">
        <authorList>
            <person name="de Groot N.N."/>
        </authorList>
    </citation>
    <scope>NUCLEOTIDE SEQUENCE [LARGE SCALE GENOMIC DNA]</scope>
    <source>
        <strain evidence="1 2">CGMCC 4.5506</strain>
    </source>
</reference>
<organism evidence="1 2">
    <name type="scientific">Prauserella marina</name>
    <dbReference type="NCBI Taxonomy" id="530584"/>
    <lineage>
        <taxon>Bacteria</taxon>
        <taxon>Bacillati</taxon>
        <taxon>Actinomycetota</taxon>
        <taxon>Actinomycetes</taxon>
        <taxon>Pseudonocardiales</taxon>
        <taxon>Pseudonocardiaceae</taxon>
        <taxon>Prauserella</taxon>
    </lineage>
</organism>
<dbReference type="Proteomes" id="UP000199494">
    <property type="component" value="Unassembled WGS sequence"/>
</dbReference>
<dbReference type="EMBL" id="FMZE01000004">
    <property type="protein sequence ID" value="SDC83621.1"/>
    <property type="molecule type" value="Genomic_DNA"/>
</dbReference>
<dbReference type="OrthoDB" id="9807744at2"/>
<name>A0A222VXL0_9PSEU</name>
<dbReference type="KEGG" id="pmad:BAY61_29365"/>
<dbReference type="PANTHER" id="PTHR30590">
    <property type="entry name" value="INNER MEMBRANE PROTEIN"/>
    <property type="match status" value="1"/>
</dbReference>
<gene>
    <name evidence="1" type="ORF">SAMN05421630_10462</name>
</gene>
<accession>A0A222VXL0</accession>
<dbReference type="RefSeq" id="WP_091802758.1">
    <property type="nucleotide sequence ID" value="NZ_CP016353.1"/>
</dbReference>
<dbReference type="InterPro" id="IPR007349">
    <property type="entry name" value="DUF418"/>
</dbReference>
<evidence type="ECO:0000313" key="1">
    <source>
        <dbReference type="EMBL" id="SDC83621.1"/>
    </source>
</evidence>
<sequence length="383" mass="41361">MAAHGRIAALDIIRGVAILGTLGTNIWIFTDPLGAAGFFALPEPDSFDGFTETALRFLSNGKFLALLSLLFGIGLELQYRSAIRKGKRWPGWYLWRSALLLVEGLLHYVLIFEFDVLMYYAVVSVLVAFLVARGDRVRKAWLIAAGALHLAFVSLVTAGMYIDGATIATGSGGAGTGSWLAQVQHRLTDMGMYRAEAVFVIPLSTVLFLAGIGLLRAGAIENSGRGTAIQRKLIGIGIGIGLPLNVSTSFAGPELFFVDRYVAAPIVAFGLLGLVPWVVHRMREQEGPLRRGMASVGRMALSCYVLQNLIAGILCYGWGFGLAETMADARPWWVVGCFTGISVLLLALSSLWLRRFSRGPLEAAWQWAYLAPQGQSAVAATPH</sequence>
<dbReference type="PANTHER" id="PTHR30590:SF2">
    <property type="entry name" value="INNER MEMBRANE PROTEIN"/>
    <property type="match status" value="1"/>
</dbReference>